<evidence type="ECO:0000256" key="1">
    <source>
        <dbReference type="SAM" id="MobiDB-lite"/>
    </source>
</evidence>
<feature type="compositionally biased region" description="Acidic residues" evidence="1">
    <location>
        <begin position="534"/>
        <end position="551"/>
    </location>
</feature>
<sequence>MSPTDQSTTDPTPPLLSSNIHSFPTSEVAEVPASDPSEIQLHSIAHTPVPVEEEARDYVTVKELRSEGALLSTEDVDPSDVVVDDSKAVKESTAKGSIERLKINEEALRRADTESTSEQFVTIEHTPLYTPPVESSNSVYELSKSKTDTSNSQSLEDLIDSHMASMTELSSSLKQSISTRHTSRSKSPARSKSRQPTAATPAARRSPTKDTESDEKVQNKIFETPNLLNRGGSYSGVSEYRNGGTSSHSLYDSPTEFRAGRTARRSSETAEEQGSDEDADPMQRMRSGSRDYLRSISRSRTSISRETIIDENELESEGALLNDPEFNLELENAQNGVIDGKIDDDDIIGKLEREIGLFEVRGNDSKGKKKSKGNVSNNKKKSEPVSPIGANNTSSSVPLESAKEPELKEFSPEVEEPASSESQAESTPSVTETTETTPTVEEKPDKTETVDAEPIVEEPVAEEMGTEVEKPVAVEDDSKTNSKKATDEEFTVEEPLVEETSEDLKTQQTTTTTETEFTAEETEESSIHSKDDKPEIEEPNEDPEPDIEELNSGEVTEAEEPKASTQTESNSTILSSPEVSSKTAKAEPSSTVKPGANTATTIHDDAERLIKELEADLGGEHEETSSLKSDVDRDAEVTVEDKEEVKPIQVKEQPTSTPTSIPVQSTKEEAKQVPEEDEEFHEPTHAEIIAHLKNEPVYIYTSLAGGGFHMPQRTNRLVTILTANRIPFKYRDLGTDEEARNVWRRHGGGKSLPGVVRGKDDVIGNWEAMEELNEEYKVHEAIYETL</sequence>
<feature type="compositionally biased region" description="Low complexity" evidence="1">
    <location>
        <begin position="1"/>
        <end position="18"/>
    </location>
</feature>
<feature type="compositionally biased region" description="Basic residues" evidence="1">
    <location>
        <begin position="181"/>
        <end position="193"/>
    </location>
</feature>
<proteinExistence type="predicted"/>
<feature type="compositionally biased region" description="Acidic residues" evidence="1">
    <location>
        <begin position="269"/>
        <end position="280"/>
    </location>
</feature>
<reference evidence="2" key="1">
    <citation type="journal article" date="2021" name="Open Biol.">
        <title>Shared evolutionary footprints suggest mitochondrial oxidative damage underlies multiple complex I losses in fungi.</title>
        <authorList>
            <person name="Schikora-Tamarit M.A."/>
            <person name="Marcet-Houben M."/>
            <person name="Nosek J."/>
            <person name="Gabaldon T."/>
        </authorList>
    </citation>
    <scope>NUCLEOTIDE SEQUENCE</scope>
    <source>
        <strain evidence="2">CBS2887</strain>
    </source>
</reference>
<organism evidence="2 3">
    <name type="scientific">Wickerhamomyces pijperi</name>
    <name type="common">Yeast</name>
    <name type="synonym">Pichia pijperi</name>
    <dbReference type="NCBI Taxonomy" id="599730"/>
    <lineage>
        <taxon>Eukaryota</taxon>
        <taxon>Fungi</taxon>
        <taxon>Dikarya</taxon>
        <taxon>Ascomycota</taxon>
        <taxon>Saccharomycotina</taxon>
        <taxon>Saccharomycetes</taxon>
        <taxon>Phaffomycetales</taxon>
        <taxon>Wickerhamomycetaceae</taxon>
        <taxon>Wickerhamomyces</taxon>
    </lineage>
</organism>
<keyword evidence="3" id="KW-1185">Reference proteome</keyword>
<gene>
    <name evidence="2" type="ORF">WICPIJ_008277</name>
</gene>
<protein>
    <recommendedName>
        <fullName evidence="4">Glutaredoxin domain-containing protein</fullName>
    </recommendedName>
</protein>
<evidence type="ECO:0000313" key="3">
    <source>
        <dbReference type="Proteomes" id="UP000774326"/>
    </source>
</evidence>
<dbReference type="EMBL" id="JAEUBG010004734">
    <property type="protein sequence ID" value="KAH3680448.1"/>
    <property type="molecule type" value="Genomic_DNA"/>
</dbReference>
<dbReference type="PROSITE" id="PS51354">
    <property type="entry name" value="GLUTAREDOXIN_2"/>
    <property type="match status" value="1"/>
</dbReference>
<feature type="compositionally biased region" description="Basic and acidic residues" evidence="1">
    <location>
        <begin position="401"/>
        <end position="411"/>
    </location>
</feature>
<dbReference type="Proteomes" id="UP000774326">
    <property type="component" value="Unassembled WGS sequence"/>
</dbReference>
<comment type="caution">
    <text evidence="2">The sequence shown here is derived from an EMBL/GenBank/DDBJ whole genome shotgun (WGS) entry which is preliminary data.</text>
</comment>
<dbReference type="Gene3D" id="3.40.30.10">
    <property type="entry name" value="Glutaredoxin"/>
    <property type="match status" value="1"/>
</dbReference>
<feature type="compositionally biased region" description="Polar residues" evidence="1">
    <location>
        <begin position="652"/>
        <end position="665"/>
    </location>
</feature>
<feature type="region of interest" description="Disordered" evidence="1">
    <location>
        <begin position="1"/>
        <end position="20"/>
    </location>
</feature>
<feature type="compositionally biased region" description="Low complexity" evidence="1">
    <location>
        <begin position="194"/>
        <end position="205"/>
    </location>
</feature>
<feature type="region of interest" description="Disordered" evidence="1">
    <location>
        <begin position="356"/>
        <end position="667"/>
    </location>
</feature>
<feature type="compositionally biased region" description="Basic and acidic residues" evidence="1">
    <location>
        <begin position="602"/>
        <end position="646"/>
    </location>
</feature>
<evidence type="ECO:0008006" key="4">
    <source>
        <dbReference type="Google" id="ProtNLM"/>
    </source>
</evidence>
<feature type="compositionally biased region" description="Low complexity" evidence="1">
    <location>
        <begin position="506"/>
        <end position="516"/>
    </location>
</feature>
<feature type="compositionally biased region" description="Polar residues" evidence="1">
    <location>
        <begin position="167"/>
        <end position="180"/>
    </location>
</feature>
<evidence type="ECO:0000313" key="2">
    <source>
        <dbReference type="EMBL" id="KAH3680448.1"/>
    </source>
</evidence>
<feature type="compositionally biased region" description="Basic and acidic residues" evidence="1">
    <location>
        <begin position="356"/>
        <end position="366"/>
    </location>
</feature>
<feature type="compositionally biased region" description="Low complexity" evidence="1">
    <location>
        <begin position="419"/>
        <end position="439"/>
    </location>
</feature>
<feature type="compositionally biased region" description="Polar residues" evidence="1">
    <location>
        <begin position="243"/>
        <end position="252"/>
    </location>
</feature>
<dbReference type="AlphaFoldDB" id="A0A9P8TI54"/>
<feature type="compositionally biased region" description="Basic and acidic residues" evidence="1">
    <location>
        <begin position="207"/>
        <end position="218"/>
    </location>
</feature>
<accession>A0A9P8TI54</accession>
<name>A0A9P8TI54_WICPI</name>
<feature type="compositionally biased region" description="Basic and acidic residues" evidence="1">
    <location>
        <begin position="467"/>
        <end position="487"/>
    </location>
</feature>
<feature type="compositionally biased region" description="Basic and acidic residues" evidence="1">
    <location>
        <begin position="440"/>
        <end position="449"/>
    </location>
</feature>
<feature type="compositionally biased region" description="Polar residues" evidence="1">
    <location>
        <begin position="563"/>
        <end position="601"/>
    </location>
</feature>
<dbReference type="InterPro" id="IPR036249">
    <property type="entry name" value="Thioredoxin-like_sf"/>
</dbReference>
<feature type="compositionally biased region" description="Acidic residues" evidence="1">
    <location>
        <begin position="488"/>
        <end position="501"/>
    </location>
</feature>
<feature type="compositionally biased region" description="Polar residues" evidence="1">
    <location>
        <begin position="389"/>
        <end position="398"/>
    </location>
</feature>
<feature type="region of interest" description="Disordered" evidence="1">
    <location>
        <begin position="109"/>
        <end position="298"/>
    </location>
</feature>
<dbReference type="OrthoDB" id="9932926at2759"/>
<dbReference type="SUPFAM" id="SSF52833">
    <property type="entry name" value="Thioredoxin-like"/>
    <property type="match status" value="1"/>
</dbReference>
<feature type="compositionally biased region" description="Acidic residues" evidence="1">
    <location>
        <begin position="450"/>
        <end position="466"/>
    </location>
</feature>
<reference evidence="2" key="2">
    <citation type="submission" date="2021-01" db="EMBL/GenBank/DDBJ databases">
        <authorList>
            <person name="Schikora-Tamarit M.A."/>
        </authorList>
    </citation>
    <scope>NUCLEOTIDE SEQUENCE</scope>
    <source>
        <strain evidence="2">CBS2887</strain>
    </source>
</reference>